<sequence length="73" mass="8040">MPPSFPLRSRELHQVQPCELATKKEYVIHRSAFKMCKKAEAPYSAPANSFNVAATNSCTPISSASSSIVKRGW</sequence>
<gene>
    <name evidence="1" type="ORF">LG52_3337</name>
</gene>
<proteinExistence type="predicted"/>
<protein>
    <submittedName>
        <fullName evidence="1">Uncharacterized protein</fullName>
    </submittedName>
</protein>
<dbReference type="AlphaFoldDB" id="A0A0D8BY68"/>
<accession>A0A0D8BY68</accession>
<reference evidence="1 2" key="1">
    <citation type="submission" date="2015-01" db="EMBL/GenBank/DDBJ databases">
        <authorList>
            <person name="Filippidou S."/>
            <person name="Jeanneret N."/>
            <person name="Russel-Delif L."/>
            <person name="Junier T."/>
            <person name="Wunderlin T."/>
            <person name="Molina V."/>
            <person name="Johnson S.L."/>
            <person name="Davenport K.W."/>
            <person name="Chain P.S."/>
            <person name="Dorador C."/>
            <person name="Junier P."/>
        </authorList>
    </citation>
    <scope>NUCLEOTIDE SEQUENCE [LARGE SCALE GENOMIC DNA]</scope>
    <source>
        <strain evidence="1 2">Et7/4</strain>
    </source>
</reference>
<evidence type="ECO:0000313" key="2">
    <source>
        <dbReference type="Proteomes" id="UP000032522"/>
    </source>
</evidence>
<name>A0A0D8BY68_GEOKU</name>
<evidence type="ECO:0000313" key="1">
    <source>
        <dbReference type="EMBL" id="KJE29146.1"/>
    </source>
</evidence>
<dbReference type="EMBL" id="JYBP01000003">
    <property type="protein sequence ID" value="KJE29146.1"/>
    <property type="molecule type" value="Genomic_DNA"/>
</dbReference>
<dbReference type="Proteomes" id="UP000032522">
    <property type="component" value="Unassembled WGS sequence"/>
</dbReference>
<organism evidence="1 2">
    <name type="scientific">Geobacillus kaustophilus</name>
    <dbReference type="NCBI Taxonomy" id="1462"/>
    <lineage>
        <taxon>Bacteria</taxon>
        <taxon>Bacillati</taxon>
        <taxon>Bacillota</taxon>
        <taxon>Bacilli</taxon>
        <taxon>Bacillales</taxon>
        <taxon>Anoxybacillaceae</taxon>
        <taxon>Geobacillus</taxon>
        <taxon>Geobacillus thermoleovorans group</taxon>
    </lineage>
</organism>
<comment type="caution">
    <text evidence="1">The sequence shown here is derived from an EMBL/GenBank/DDBJ whole genome shotgun (WGS) entry which is preliminary data.</text>
</comment>